<comment type="caution">
    <text evidence="1">The sequence shown here is derived from an EMBL/GenBank/DDBJ whole genome shotgun (WGS) entry which is preliminary data.</text>
</comment>
<name>A0AAD9B4U6_DISEL</name>
<reference evidence="1" key="1">
    <citation type="submission" date="2023-04" db="EMBL/GenBank/DDBJ databases">
        <title>Chromosome-level genome of Chaenocephalus aceratus.</title>
        <authorList>
            <person name="Park H."/>
        </authorList>
    </citation>
    <scope>NUCLEOTIDE SEQUENCE</scope>
    <source>
        <strain evidence="1">DE</strain>
        <tissue evidence="1">Muscle</tissue>
    </source>
</reference>
<accession>A0AAD9B4U6</accession>
<protein>
    <submittedName>
        <fullName evidence="1">Protein BNI1</fullName>
    </submittedName>
</protein>
<dbReference type="Proteomes" id="UP001228049">
    <property type="component" value="Unassembled WGS sequence"/>
</dbReference>
<evidence type="ECO:0000313" key="2">
    <source>
        <dbReference type="Proteomes" id="UP001228049"/>
    </source>
</evidence>
<proteinExistence type="predicted"/>
<sequence>MLQLLRLSVQQKLLILLEDLLQLLEEHTDPRELRAMLSERLAAAEQQIFGEFEESVKAFDEREERRERDIQRLEAVLREPRVRLRRAGKCC</sequence>
<evidence type="ECO:0000313" key="1">
    <source>
        <dbReference type="EMBL" id="KAK1876103.1"/>
    </source>
</evidence>
<organism evidence="1 2">
    <name type="scientific">Dissostichus eleginoides</name>
    <name type="common">Patagonian toothfish</name>
    <name type="synonym">Dissostichus amissus</name>
    <dbReference type="NCBI Taxonomy" id="100907"/>
    <lineage>
        <taxon>Eukaryota</taxon>
        <taxon>Metazoa</taxon>
        <taxon>Chordata</taxon>
        <taxon>Craniata</taxon>
        <taxon>Vertebrata</taxon>
        <taxon>Euteleostomi</taxon>
        <taxon>Actinopterygii</taxon>
        <taxon>Neopterygii</taxon>
        <taxon>Teleostei</taxon>
        <taxon>Neoteleostei</taxon>
        <taxon>Acanthomorphata</taxon>
        <taxon>Eupercaria</taxon>
        <taxon>Perciformes</taxon>
        <taxon>Notothenioidei</taxon>
        <taxon>Nototheniidae</taxon>
        <taxon>Dissostichus</taxon>
    </lineage>
</organism>
<dbReference type="AlphaFoldDB" id="A0AAD9B4U6"/>
<gene>
    <name evidence="1" type="ORF">KUDE01_015550</name>
</gene>
<keyword evidence="2" id="KW-1185">Reference proteome</keyword>
<dbReference type="EMBL" id="JASDAP010000034">
    <property type="protein sequence ID" value="KAK1876103.1"/>
    <property type="molecule type" value="Genomic_DNA"/>
</dbReference>